<evidence type="ECO:0000313" key="3">
    <source>
        <dbReference type="Proteomes" id="UP001234989"/>
    </source>
</evidence>
<protein>
    <recommendedName>
        <fullName evidence="1">Reverse transcriptase zinc-binding domain-containing protein</fullName>
    </recommendedName>
</protein>
<accession>A0AAF0U3E7</accession>
<name>A0AAF0U3E7_SOLVR</name>
<dbReference type="Proteomes" id="UP001234989">
    <property type="component" value="Chromosome 7"/>
</dbReference>
<dbReference type="Pfam" id="PF13966">
    <property type="entry name" value="zf-RVT"/>
    <property type="match status" value="1"/>
</dbReference>
<sequence length="136" mass="16235">MEQFSIKEVYGKMRRDTEKMEWRKLVWSNYGAPKWIFMPYIALHRRLSTKDRMVKWRITNVLTCPMCLLEDEGIDHMFFGCSSNVGIWNRLLAWQVIRITGLDWQGQIQWAIKHMTSKNSTAQVYKMTLAGMIYHL</sequence>
<dbReference type="EMBL" id="CP133618">
    <property type="protein sequence ID" value="WMV38469.1"/>
    <property type="molecule type" value="Genomic_DNA"/>
</dbReference>
<dbReference type="InterPro" id="IPR026960">
    <property type="entry name" value="RVT-Znf"/>
</dbReference>
<reference evidence="2" key="1">
    <citation type="submission" date="2023-08" db="EMBL/GenBank/DDBJ databases">
        <title>A de novo genome assembly of Solanum verrucosum Schlechtendal, a Mexican diploid species geographically isolated from the other diploid A-genome species in potato relatives.</title>
        <authorList>
            <person name="Hosaka K."/>
        </authorList>
    </citation>
    <scope>NUCLEOTIDE SEQUENCE</scope>
    <source>
        <tissue evidence="2">Young leaves</tissue>
    </source>
</reference>
<evidence type="ECO:0000313" key="2">
    <source>
        <dbReference type="EMBL" id="WMV38469.1"/>
    </source>
</evidence>
<proteinExistence type="predicted"/>
<evidence type="ECO:0000259" key="1">
    <source>
        <dbReference type="Pfam" id="PF13966"/>
    </source>
</evidence>
<organism evidence="2 3">
    <name type="scientific">Solanum verrucosum</name>
    <dbReference type="NCBI Taxonomy" id="315347"/>
    <lineage>
        <taxon>Eukaryota</taxon>
        <taxon>Viridiplantae</taxon>
        <taxon>Streptophyta</taxon>
        <taxon>Embryophyta</taxon>
        <taxon>Tracheophyta</taxon>
        <taxon>Spermatophyta</taxon>
        <taxon>Magnoliopsida</taxon>
        <taxon>eudicotyledons</taxon>
        <taxon>Gunneridae</taxon>
        <taxon>Pentapetalae</taxon>
        <taxon>asterids</taxon>
        <taxon>lamiids</taxon>
        <taxon>Solanales</taxon>
        <taxon>Solanaceae</taxon>
        <taxon>Solanoideae</taxon>
        <taxon>Solaneae</taxon>
        <taxon>Solanum</taxon>
    </lineage>
</organism>
<keyword evidence="3" id="KW-1185">Reference proteome</keyword>
<dbReference type="AlphaFoldDB" id="A0AAF0U3E7"/>
<feature type="domain" description="Reverse transcriptase zinc-binding" evidence="1">
    <location>
        <begin position="4"/>
        <end position="88"/>
    </location>
</feature>
<gene>
    <name evidence="2" type="ORF">MTR67_031854</name>
</gene>